<keyword evidence="2" id="KW-1185">Reference proteome</keyword>
<gene>
    <name evidence="1" type="ORF">M231_03693</name>
</gene>
<protein>
    <submittedName>
        <fullName evidence="1">Uncharacterized protein</fullName>
    </submittedName>
</protein>
<accession>A0A4Q1BMJ9</accession>
<reference evidence="1 2" key="1">
    <citation type="submission" date="2016-06" db="EMBL/GenBank/DDBJ databases">
        <title>Evolution of pathogenesis and genome organization in the Tremellales.</title>
        <authorList>
            <person name="Cuomo C."/>
            <person name="Litvintseva A."/>
            <person name="Heitman J."/>
            <person name="Chen Y."/>
            <person name="Sun S."/>
            <person name="Springer D."/>
            <person name="Dromer F."/>
            <person name="Young S."/>
            <person name="Zeng Q."/>
            <person name="Chapman S."/>
            <person name="Gujja S."/>
            <person name="Saif S."/>
            <person name="Birren B."/>
        </authorList>
    </citation>
    <scope>NUCLEOTIDE SEQUENCE [LARGE SCALE GENOMIC DNA]</scope>
    <source>
        <strain evidence="1 2">ATCC 28783</strain>
    </source>
</reference>
<dbReference type="Proteomes" id="UP000289152">
    <property type="component" value="Unassembled WGS sequence"/>
</dbReference>
<organism evidence="1 2">
    <name type="scientific">Tremella mesenterica</name>
    <name type="common">Jelly fungus</name>
    <dbReference type="NCBI Taxonomy" id="5217"/>
    <lineage>
        <taxon>Eukaryota</taxon>
        <taxon>Fungi</taxon>
        <taxon>Dikarya</taxon>
        <taxon>Basidiomycota</taxon>
        <taxon>Agaricomycotina</taxon>
        <taxon>Tremellomycetes</taxon>
        <taxon>Tremellales</taxon>
        <taxon>Tremellaceae</taxon>
        <taxon>Tremella</taxon>
    </lineage>
</organism>
<proteinExistence type="predicted"/>
<dbReference type="AlphaFoldDB" id="A0A4Q1BMJ9"/>
<evidence type="ECO:0000313" key="1">
    <source>
        <dbReference type="EMBL" id="RXK39069.1"/>
    </source>
</evidence>
<name>A0A4Q1BMJ9_TREME</name>
<dbReference type="EMBL" id="SDIL01000037">
    <property type="protein sequence ID" value="RXK39069.1"/>
    <property type="molecule type" value="Genomic_DNA"/>
</dbReference>
<evidence type="ECO:0000313" key="2">
    <source>
        <dbReference type="Proteomes" id="UP000289152"/>
    </source>
</evidence>
<sequence>MNLSASGSTLSEGLPDDPSVMSTEVVVANSVAVKEDTQAQIHPSLIVIGAYPDLSQDYDRDCQRSLGTSALSTSSFPNFVNAELRSTEVPSFVPHELRPRRISIGYIDHPTQPPSTITTAEANELSLVHKSQTGNDSFPWKQRIAEYYQAPLQLIATGTEMSFTSTQRAWPKFMVPRGSKAMVDLESFVDKNHVKDGFTVWQYYHSFSEPVQTAMKNGLRKYLQDSPSYRQVKRLSRDGGFDGQRRVIVGGIIEVSRRSL</sequence>
<dbReference type="InParanoid" id="A0A4Q1BMJ9"/>
<comment type="caution">
    <text evidence="1">The sequence shown here is derived from an EMBL/GenBank/DDBJ whole genome shotgun (WGS) entry which is preliminary data.</text>
</comment>